<evidence type="ECO:0000256" key="1">
    <source>
        <dbReference type="ARBA" id="ARBA00022574"/>
    </source>
</evidence>
<evidence type="ECO:0000256" key="2">
    <source>
        <dbReference type="ARBA" id="ARBA00022737"/>
    </source>
</evidence>
<feature type="domain" description="Anaphase-promoting complex subunit 4-like WD40" evidence="4">
    <location>
        <begin position="67"/>
        <end position="116"/>
    </location>
</feature>
<dbReference type="SUPFAM" id="SSF50978">
    <property type="entry name" value="WD40 repeat-like"/>
    <property type="match status" value="1"/>
</dbReference>
<reference evidence="5 6" key="1">
    <citation type="submission" date="2016-07" db="EMBL/GenBank/DDBJ databases">
        <title>Pervasive Adenine N6-methylation of Active Genes in Fungi.</title>
        <authorList>
            <consortium name="DOE Joint Genome Institute"/>
            <person name="Mondo S.J."/>
            <person name="Dannebaum R.O."/>
            <person name="Kuo R.C."/>
            <person name="Labutti K."/>
            <person name="Haridas S."/>
            <person name="Kuo A."/>
            <person name="Salamov A."/>
            <person name="Ahrendt S.R."/>
            <person name="Lipzen A."/>
            <person name="Sullivan W."/>
            <person name="Andreopoulos W.B."/>
            <person name="Clum A."/>
            <person name="Lindquist E."/>
            <person name="Daum C."/>
            <person name="Ramamoorthy G.K."/>
            <person name="Gryganskyi A."/>
            <person name="Culley D."/>
            <person name="Magnuson J.K."/>
            <person name="James T.Y."/>
            <person name="O'Malley M.A."/>
            <person name="Stajich J.E."/>
            <person name="Spatafora J.W."/>
            <person name="Visel A."/>
            <person name="Grigoriev I.V."/>
        </authorList>
    </citation>
    <scope>NUCLEOTIDE SEQUENCE [LARGE SCALE GENOMIC DNA]</scope>
    <source>
        <strain evidence="5 6">JEL800</strain>
    </source>
</reference>
<dbReference type="EMBL" id="MCGO01000081">
    <property type="protein sequence ID" value="ORY30692.1"/>
    <property type="molecule type" value="Genomic_DNA"/>
</dbReference>
<dbReference type="STRING" id="329046.A0A1Y2B773"/>
<dbReference type="Proteomes" id="UP000193642">
    <property type="component" value="Unassembled WGS sequence"/>
</dbReference>
<dbReference type="Pfam" id="PF00400">
    <property type="entry name" value="WD40"/>
    <property type="match status" value="1"/>
</dbReference>
<organism evidence="5 6">
    <name type="scientific">Rhizoclosmatium globosum</name>
    <dbReference type="NCBI Taxonomy" id="329046"/>
    <lineage>
        <taxon>Eukaryota</taxon>
        <taxon>Fungi</taxon>
        <taxon>Fungi incertae sedis</taxon>
        <taxon>Chytridiomycota</taxon>
        <taxon>Chytridiomycota incertae sedis</taxon>
        <taxon>Chytridiomycetes</taxon>
        <taxon>Chytridiales</taxon>
        <taxon>Chytriomycetaceae</taxon>
        <taxon>Rhizoclosmatium</taxon>
    </lineage>
</organism>
<dbReference type="OrthoDB" id="10261640at2759"/>
<dbReference type="InterPro" id="IPR015943">
    <property type="entry name" value="WD40/YVTN_repeat-like_dom_sf"/>
</dbReference>
<accession>A0A1Y2B773</accession>
<keyword evidence="1 3" id="KW-0853">WD repeat</keyword>
<evidence type="ECO:0000256" key="3">
    <source>
        <dbReference type="PROSITE-ProRule" id="PRU00221"/>
    </source>
</evidence>
<name>A0A1Y2B773_9FUNG</name>
<dbReference type="SMART" id="SM00320">
    <property type="entry name" value="WD40"/>
    <property type="match status" value="4"/>
</dbReference>
<keyword evidence="2" id="KW-0677">Repeat</keyword>
<dbReference type="PANTHER" id="PTHR19857:SF8">
    <property type="entry name" value="ANGIO-ASSOCIATED MIGRATORY CELL PROTEIN"/>
    <property type="match status" value="1"/>
</dbReference>
<dbReference type="PROSITE" id="PS00678">
    <property type="entry name" value="WD_REPEATS_1"/>
    <property type="match status" value="1"/>
</dbReference>
<dbReference type="PROSITE" id="PS50082">
    <property type="entry name" value="WD_REPEATS_2"/>
    <property type="match status" value="2"/>
</dbReference>
<dbReference type="InterPro" id="IPR036322">
    <property type="entry name" value="WD40_repeat_dom_sf"/>
</dbReference>
<dbReference type="Gene3D" id="2.130.10.10">
    <property type="entry name" value="YVTN repeat-like/Quinoprotein amine dehydrogenase"/>
    <property type="match status" value="1"/>
</dbReference>
<feature type="repeat" description="WD" evidence="3">
    <location>
        <begin position="220"/>
        <end position="261"/>
    </location>
</feature>
<gene>
    <name evidence="5" type="ORF">BCR33DRAFT_724240</name>
</gene>
<dbReference type="InterPro" id="IPR024977">
    <property type="entry name" value="Apc4-like_WD40_dom"/>
</dbReference>
<dbReference type="InterPro" id="IPR019775">
    <property type="entry name" value="WD40_repeat_CS"/>
</dbReference>
<dbReference type="Pfam" id="PF12894">
    <property type="entry name" value="ANAPC4_WD40"/>
    <property type="match status" value="1"/>
</dbReference>
<protein>
    <submittedName>
        <fullName evidence="5">WD40 repeat-like protein</fullName>
    </submittedName>
</protein>
<dbReference type="PRINTS" id="PR00320">
    <property type="entry name" value="GPROTEINBRPT"/>
</dbReference>
<dbReference type="AlphaFoldDB" id="A0A1Y2B773"/>
<dbReference type="PANTHER" id="PTHR19857">
    <property type="entry name" value="MITOCHONDRIAL DIVISION PROTEIN 1-RELATED"/>
    <property type="match status" value="1"/>
</dbReference>
<sequence length="281" mass="30278">MIGLKRSDAVQGFFQHKEPVYSVAMHPSQDSIVMIKQLTSHSDSVIATVFGDRGMDGRLFILELDGPSEVTWLNWHPRGNALLCGSSDGTLWMWAVPSGQCMNVFTGHSASVLCGQFTPDGKSIVSVMTKSATVKQTFQSTDARFLNGNPVTSLVVLAGGQDGSACLVHLGSGKVLGSVSKAEDSVESCGFSTHLPVGSVASIDGTIALWDITTMRLRSTFRHPKGITKTHFLKTAPLMLSASLDKTVRLWDLRTGTYQRSSMRSFVTCGEDGSAQVFLIE</sequence>
<keyword evidence="6" id="KW-1185">Reference proteome</keyword>
<proteinExistence type="predicted"/>
<feature type="repeat" description="WD" evidence="3">
    <location>
        <begin position="70"/>
        <end position="104"/>
    </location>
</feature>
<dbReference type="InterPro" id="IPR051179">
    <property type="entry name" value="WD_repeat_multifunction"/>
</dbReference>
<dbReference type="InterPro" id="IPR001680">
    <property type="entry name" value="WD40_rpt"/>
</dbReference>
<evidence type="ECO:0000313" key="5">
    <source>
        <dbReference type="EMBL" id="ORY30692.1"/>
    </source>
</evidence>
<comment type="caution">
    <text evidence="5">The sequence shown here is derived from an EMBL/GenBank/DDBJ whole genome shotgun (WGS) entry which is preliminary data.</text>
</comment>
<evidence type="ECO:0000313" key="6">
    <source>
        <dbReference type="Proteomes" id="UP000193642"/>
    </source>
</evidence>
<evidence type="ECO:0000259" key="4">
    <source>
        <dbReference type="Pfam" id="PF12894"/>
    </source>
</evidence>
<dbReference type="PROSITE" id="PS50294">
    <property type="entry name" value="WD_REPEATS_REGION"/>
    <property type="match status" value="1"/>
</dbReference>
<dbReference type="InterPro" id="IPR020472">
    <property type="entry name" value="WD40_PAC1"/>
</dbReference>